<evidence type="ECO:0000259" key="12">
    <source>
        <dbReference type="PROSITE" id="PS50089"/>
    </source>
</evidence>
<keyword evidence="2 10" id="KW-0812">Transmembrane</keyword>
<evidence type="ECO:0000256" key="8">
    <source>
        <dbReference type="PROSITE-ProRule" id="PRU00175"/>
    </source>
</evidence>
<dbReference type="Pfam" id="PF02225">
    <property type="entry name" value="PA"/>
    <property type="match status" value="1"/>
</dbReference>
<proteinExistence type="evidence at transcript level"/>
<name>A0A6F9DQB6_9ASCI</name>
<comment type="subcellular location">
    <subcellularLocation>
        <location evidence="1">Membrane</location>
        <topology evidence="1">Single-pass membrane protein</topology>
    </subcellularLocation>
</comment>
<protein>
    <submittedName>
        <fullName evidence="13">RING finger protein 150</fullName>
    </submittedName>
</protein>
<dbReference type="Gene3D" id="3.30.40.10">
    <property type="entry name" value="Zinc/RING finger domain, C3HC4 (zinc finger)"/>
    <property type="match status" value="1"/>
</dbReference>
<keyword evidence="7 10" id="KW-0472">Membrane</keyword>
<feature type="transmembrane region" description="Helical" evidence="10">
    <location>
        <begin position="194"/>
        <end position="217"/>
    </location>
</feature>
<dbReference type="InterPro" id="IPR046450">
    <property type="entry name" value="PA_dom_sf"/>
</dbReference>
<keyword evidence="6 10" id="KW-1133">Transmembrane helix</keyword>
<dbReference type="PROSITE" id="PS50089">
    <property type="entry name" value="ZF_RING_2"/>
    <property type="match status" value="1"/>
</dbReference>
<keyword evidence="11" id="KW-0732">Signal</keyword>
<dbReference type="Pfam" id="PF13639">
    <property type="entry name" value="zf-RING_2"/>
    <property type="match status" value="1"/>
</dbReference>
<accession>A0A6F9DQB6</accession>
<keyword evidence="5" id="KW-0862">Zinc</keyword>
<evidence type="ECO:0000256" key="4">
    <source>
        <dbReference type="ARBA" id="ARBA00022771"/>
    </source>
</evidence>
<dbReference type="PANTHER" id="PTHR46539:SF23">
    <property type="entry name" value="RING-TYPE DOMAIN-CONTAINING PROTEIN"/>
    <property type="match status" value="1"/>
</dbReference>
<evidence type="ECO:0000256" key="11">
    <source>
        <dbReference type="SAM" id="SignalP"/>
    </source>
</evidence>
<keyword evidence="4 8" id="KW-0863">Zinc-finger</keyword>
<evidence type="ECO:0000313" key="13">
    <source>
        <dbReference type="EMBL" id="CAB3265634.1"/>
    </source>
</evidence>
<feature type="signal peptide" evidence="11">
    <location>
        <begin position="1"/>
        <end position="20"/>
    </location>
</feature>
<dbReference type="PANTHER" id="PTHR46539">
    <property type="entry name" value="E3 UBIQUITIN-PROTEIN LIGASE ATL42"/>
    <property type="match status" value="1"/>
</dbReference>
<organism evidence="13">
    <name type="scientific">Phallusia mammillata</name>
    <dbReference type="NCBI Taxonomy" id="59560"/>
    <lineage>
        <taxon>Eukaryota</taxon>
        <taxon>Metazoa</taxon>
        <taxon>Chordata</taxon>
        <taxon>Tunicata</taxon>
        <taxon>Ascidiacea</taxon>
        <taxon>Phlebobranchia</taxon>
        <taxon>Ascidiidae</taxon>
        <taxon>Phallusia</taxon>
    </lineage>
</organism>
<dbReference type="InterPro" id="IPR013083">
    <property type="entry name" value="Znf_RING/FYVE/PHD"/>
</dbReference>
<dbReference type="GO" id="GO:0016020">
    <property type="term" value="C:membrane"/>
    <property type="evidence" value="ECO:0007669"/>
    <property type="project" value="UniProtKB-SubCell"/>
</dbReference>
<evidence type="ECO:0000256" key="7">
    <source>
        <dbReference type="ARBA" id="ARBA00023136"/>
    </source>
</evidence>
<dbReference type="GO" id="GO:0008270">
    <property type="term" value="F:zinc ion binding"/>
    <property type="evidence" value="ECO:0007669"/>
    <property type="project" value="UniProtKB-KW"/>
</dbReference>
<evidence type="ECO:0000256" key="9">
    <source>
        <dbReference type="SAM" id="MobiDB-lite"/>
    </source>
</evidence>
<evidence type="ECO:0000256" key="1">
    <source>
        <dbReference type="ARBA" id="ARBA00004167"/>
    </source>
</evidence>
<evidence type="ECO:0000256" key="5">
    <source>
        <dbReference type="ARBA" id="ARBA00022833"/>
    </source>
</evidence>
<dbReference type="Gene3D" id="3.50.30.30">
    <property type="match status" value="1"/>
</dbReference>
<feature type="region of interest" description="Disordered" evidence="9">
    <location>
        <begin position="338"/>
        <end position="385"/>
    </location>
</feature>
<evidence type="ECO:0000256" key="3">
    <source>
        <dbReference type="ARBA" id="ARBA00022723"/>
    </source>
</evidence>
<evidence type="ECO:0000256" key="10">
    <source>
        <dbReference type="SAM" id="Phobius"/>
    </source>
</evidence>
<feature type="domain" description="RING-type" evidence="12">
    <location>
        <begin position="262"/>
        <end position="303"/>
    </location>
</feature>
<feature type="chain" id="PRO_5026180524" evidence="11">
    <location>
        <begin position="21"/>
        <end position="385"/>
    </location>
</feature>
<dbReference type="SUPFAM" id="SSF52025">
    <property type="entry name" value="PA domain"/>
    <property type="match status" value="1"/>
</dbReference>
<gene>
    <name evidence="13" type="primary">Rnf150-002</name>
</gene>
<dbReference type="EMBL" id="LR789772">
    <property type="protein sequence ID" value="CAB3265634.1"/>
    <property type="molecule type" value="mRNA"/>
</dbReference>
<feature type="compositionally biased region" description="Polar residues" evidence="9">
    <location>
        <begin position="347"/>
        <end position="368"/>
    </location>
</feature>
<evidence type="ECO:0000256" key="6">
    <source>
        <dbReference type="ARBA" id="ARBA00022989"/>
    </source>
</evidence>
<dbReference type="AlphaFoldDB" id="A0A6F9DQB6"/>
<keyword evidence="3" id="KW-0479">Metal-binding</keyword>
<reference evidence="13" key="1">
    <citation type="submission" date="2020-04" db="EMBL/GenBank/DDBJ databases">
        <authorList>
            <person name="Neveu A P."/>
        </authorList>
    </citation>
    <scope>NUCLEOTIDE SEQUENCE</scope>
    <source>
        <tissue evidence="13">Whole embryo</tissue>
    </source>
</reference>
<dbReference type="SUPFAM" id="SSF57850">
    <property type="entry name" value="RING/U-box"/>
    <property type="match status" value="1"/>
</dbReference>
<dbReference type="SMART" id="SM00184">
    <property type="entry name" value="RING"/>
    <property type="match status" value="1"/>
</dbReference>
<dbReference type="InterPro" id="IPR003137">
    <property type="entry name" value="PA_domain"/>
</dbReference>
<sequence length="385" mass="42074">MLSVFMFYLLLASTASFVVAGLTTDSSSEYYYGAIVTFNYTENGLNISQGSQSSTDEEGNYGAHSPVREVTGVVVHALSTTTGIRDGCTFNYNNVYTPQPWVALVSRGNCSFADKITNAAQANASGIIVYDYQDSTGVTIMSHENSQKIVAIIIKFNLGTSIARVVDGGTQTIARINPGGKHHQPGFRLEKTSIIFVAVSFMILMLVSLAWLVFYYIQRFRLFQAQSRGQRQRQSMTRKAMAKLTTRTLKSGDTALSGDVMCAVCIENYKINDVIRKLPCGHLYHKKCVDPWLESKQTCPMCKVNVIKTLAAGDVTRRASSSSGHSVSGITNQTDIEMEETAEAMPSTEQPISTSQDEPHFSGSNPALNRSDEEPSVDESSGIKV</sequence>
<dbReference type="InterPro" id="IPR001841">
    <property type="entry name" value="Znf_RING"/>
</dbReference>
<evidence type="ECO:0000256" key="2">
    <source>
        <dbReference type="ARBA" id="ARBA00022692"/>
    </source>
</evidence>
<dbReference type="FunFam" id="3.30.40.10:FF:000009">
    <property type="entry name" value="E3 ubiquitin-protein ligase RNF130"/>
    <property type="match status" value="1"/>
</dbReference>